<feature type="region of interest" description="Disordered" evidence="3">
    <location>
        <begin position="52"/>
        <end position="83"/>
    </location>
</feature>
<dbReference type="GO" id="GO:0016020">
    <property type="term" value="C:membrane"/>
    <property type="evidence" value="ECO:0007669"/>
    <property type="project" value="TreeGrafter"/>
</dbReference>
<reference evidence="6" key="1">
    <citation type="journal article" date="2023" name="G3 (Bethesda)">
        <title>Whole genome assembly and annotation of the endangered Caribbean coral Acropora cervicornis.</title>
        <authorList>
            <person name="Selwyn J.D."/>
            <person name="Vollmer S.V."/>
        </authorList>
    </citation>
    <scope>NUCLEOTIDE SEQUENCE</scope>
    <source>
        <strain evidence="6">K2</strain>
    </source>
</reference>
<proteinExistence type="predicted"/>
<evidence type="ECO:0000313" key="7">
    <source>
        <dbReference type="Proteomes" id="UP001249851"/>
    </source>
</evidence>
<dbReference type="PROSITE" id="PS00211">
    <property type="entry name" value="ABC_TRANSPORTER_1"/>
    <property type="match status" value="1"/>
</dbReference>
<name>A0AAD9VGZ6_ACRCE</name>
<sequence>MWKRGYEPLATEDDDDGVNQSSRSPICFLSELCICWMNSIFKIGSERPLNQSDFLPLPDEERTRDITETTSRPLERERTGRRGPWEQGREIPLISQQTIRQTTEGNITSLISNDAQRMEQAPKRIFPSLCALFEVPAAALVGVAFLAMQVPCVIKISSVCARQVLQEVKLSSLVEPFEGQLDFNPLERGENLSVGERQLIGLARTLLQQSKIMILDEPTAHVDPNTEETIWSTVREKLNNSTVFIIAHRLNTVKNCDVIMMLKEGQVAELGTSDFLLARKEGIF</sequence>
<keyword evidence="2 6" id="KW-0067">ATP-binding</keyword>
<reference evidence="6" key="2">
    <citation type="journal article" date="2023" name="Science">
        <title>Genomic signatures of disease resistance in endangered staghorn corals.</title>
        <authorList>
            <person name="Vollmer S.V."/>
            <person name="Selwyn J.D."/>
            <person name="Despard B.A."/>
            <person name="Roesel C.L."/>
        </authorList>
    </citation>
    <scope>NUCLEOTIDE SEQUENCE</scope>
    <source>
        <strain evidence="6">K2</strain>
    </source>
</reference>
<dbReference type="GO" id="GO:0042626">
    <property type="term" value="F:ATPase-coupled transmembrane transporter activity"/>
    <property type="evidence" value="ECO:0007669"/>
    <property type="project" value="TreeGrafter"/>
</dbReference>
<dbReference type="EMBL" id="JARQWQ010000001">
    <property type="protein sequence ID" value="KAK2574218.1"/>
    <property type="molecule type" value="Genomic_DNA"/>
</dbReference>
<gene>
    <name evidence="6" type="ORF">P5673_000355</name>
</gene>
<dbReference type="PANTHER" id="PTHR24223">
    <property type="entry name" value="ATP-BINDING CASSETTE SUB-FAMILY C"/>
    <property type="match status" value="1"/>
</dbReference>
<evidence type="ECO:0000259" key="5">
    <source>
        <dbReference type="PROSITE" id="PS50893"/>
    </source>
</evidence>
<evidence type="ECO:0000256" key="2">
    <source>
        <dbReference type="ARBA" id="ARBA00022840"/>
    </source>
</evidence>
<dbReference type="InterPro" id="IPR017871">
    <property type="entry name" value="ABC_transporter-like_CS"/>
</dbReference>
<keyword evidence="4" id="KW-0472">Membrane</keyword>
<keyword evidence="1" id="KW-0547">Nucleotide-binding</keyword>
<evidence type="ECO:0000313" key="6">
    <source>
        <dbReference type="EMBL" id="KAK2574218.1"/>
    </source>
</evidence>
<dbReference type="InterPro" id="IPR027417">
    <property type="entry name" value="P-loop_NTPase"/>
</dbReference>
<dbReference type="PROSITE" id="PS50893">
    <property type="entry name" value="ABC_TRANSPORTER_2"/>
    <property type="match status" value="1"/>
</dbReference>
<dbReference type="SUPFAM" id="SSF52540">
    <property type="entry name" value="P-loop containing nucleoside triphosphate hydrolases"/>
    <property type="match status" value="1"/>
</dbReference>
<comment type="caution">
    <text evidence="6">The sequence shown here is derived from an EMBL/GenBank/DDBJ whole genome shotgun (WGS) entry which is preliminary data.</text>
</comment>
<dbReference type="InterPro" id="IPR003439">
    <property type="entry name" value="ABC_transporter-like_ATP-bd"/>
</dbReference>
<accession>A0AAD9VGZ6</accession>
<dbReference type="GO" id="GO:0005524">
    <property type="term" value="F:ATP binding"/>
    <property type="evidence" value="ECO:0007669"/>
    <property type="project" value="UniProtKB-KW"/>
</dbReference>
<dbReference type="AlphaFoldDB" id="A0AAD9VGZ6"/>
<keyword evidence="4" id="KW-0812">Transmembrane</keyword>
<evidence type="ECO:0000256" key="1">
    <source>
        <dbReference type="ARBA" id="ARBA00022741"/>
    </source>
</evidence>
<feature type="transmembrane region" description="Helical" evidence="4">
    <location>
        <begin position="125"/>
        <end position="148"/>
    </location>
</feature>
<dbReference type="Proteomes" id="UP001249851">
    <property type="component" value="Unassembled WGS sequence"/>
</dbReference>
<dbReference type="Pfam" id="PF00005">
    <property type="entry name" value="ABC_tran"/>
    <property type="match status" value="1"/>
</dbReference>
<feature type="compositionally biased region" description="Basic and acidic residues" evidence="3">
    <location>
        <begin position="59"/>
        <end position="83"/>
    </location>
</feature>
<protein>
    <submittedName>
        <fullName evidence="6">ATP-binding cassette sub-family C member 4</fullName>
    </submittedName>
</protein>
<feature type="region of interest" description="Disordered" evidence="3">
    <location>
        <begin position="1"/>
        <end position="21"/>
    </location>
</feature>
<dbReference type="Gene3D" id="3.40.50.300">
    <property type="entry name" value="P-loop containing nucleotide triphosphate hydrolases"/>
    <property type="match status" value="1"/>
</dbReference>
<evidence type="ECO:0000256" key="4">
    <source>
        <dbReference type="SAM" id="Phobius"/>
    </source>
</evidence>
<dbReference type="InterPro" id="IPR050173">
    <property type="entry name" value="ABC_transporter_C-like"/>
</dbReference>
<keyword evidence="7" id="KW-1185">Reference proteome</keyword>
<feature type="domain" description="ABC transporter" evidence="5">
    <location>
        <begin position="49"/>
        <end position="283"/>
    </location>
</feature>
<evidence type="ECO:0000256" key="3">
    <source>
        <dbReference type="SAM" id="MobiDB-lite"/>
    </source>
</evidence>
<organism evidence="6 7">
    <name type="scientific">Acropora cervicornis</name>
    <name type="common">Staghorn coral</name>
    <dbReference type="NCBI Taxonomy" id="6130"/>
    <lineage>
        <taxon>Eukaryota</taxon>
        <taxon>Metazoa</taxon>
        <taxon>Cnidaria</taxon>
        <taxon>Anthozoa</taxon>
        <taxon>Hexacorallia</taxon>
        <taxon>Scleractinia</taxon>
        <taxon>Astrocoeniina</taxon>
        <taxon>Acroporidae</taxon>
        <taxon>Acropora</taxon>
    </lineage>
</organism>
<keyword evidence="4" id="KW-1133">Transmembrane helix</keyword>
<dbReference type="GO" id="GO:0016887">
    <property type="term" value="F:ATP hydrolysis activity"/>
    <property type="evidence" value="ECO:0007669"/>
    <property type="project" value="InterPro"/>
</dbReference>